<proteinExistence type="predicted"/>
<accession>A0A6P2CC42</accession>
<keyword evidence="3 5" id="KW-1133">Transmembrane helix</keyword>
<evidence type="ECO:0000256" key="3">
    <source>
        <dbReference type="ARBA" id="ARBA00022989"/>
    </source>
</evidence>
<gene>
    <name evidence="7" type="ORF">DW322_07550</name>
</gene>
<dbReference type="AlphaFoldDB" id="A0A6P2CC42"/>
<comment type="caution">
    <text evidence="7">The sequence shown here is derived from an EMBL/GenBank/DDBJ whole genome shotgun (WGS) entry which is preliminary data.</text>
</comment>
<evidence type="ECO:0000313" key="7">
    <source>
        <dbReference type="EMBL" id="TXG90095.1"/>
    </source>
</evidence>
<evidence type="ECO:0000256" key="4">
    <source>
        <dbReference type="ARBA" id="ARBA00023136"/>
    </source>
</evidence>
<feature type="domain" description="DUF202" evidence="6">
    <location>
        <begin position="11"/>
        <end position="74"/>
    </location>
</feature>
<evidence type="ECO:0000259" key="6">
    <source>
        <dbReference type="Pfam" id="PF02656"/>
    </source>
</evidence>
<dbReference type="EMBL" id="QRCM01000001">
    <property type="protein sequence ID" value="TXG90095.1"/>
    <property type="molecule type" value="Genomic_DNA"/>
</dbReference>
<dbReference type="GO" id="GO:0012505">
    <property type="term" value="C:endomembrane system"/>
    <property type="evidence" value="ECO:0007669"/>
    <property type="project" value="UniProtKB-SubCell"/>
</dbReference>
<reference evidence="7 8" key="1">
    <citation type="submission" date="2018-07" db="EMBL/GenBank/DDBJ databases">
        <title>Genome sequence of Rhodococcus rhodnii ATCC 35071 from Rhodnius prolixus.</title>
        <authorList>
            <person name="Patel V."/>
            <person name="Vogel K.J."/>
        </authorList>
    </citation>
    <scope>NUCLEOTIDE SEQUENCE [LARGE SCALE GENOMIC DNA]</scope>
    <source>
        <strain evidence="7 8">ATCC 35071</strain>
    </source>
</reference>
<feature type="transmembrane region" description="Helical" evidence="5">
    <location>
        <begin position="49"/>
        <end position="72"/>
    </location>
</feature>
<evidence type="ECO:0000256" key="1">
    <source>
        <dbReference type="ARBA" id="ARBA00004127"/>
    </source>
</evidence>
<evidence type="ECO:0000313" key="8">
    <source>
        <dbReference type="Proteomes" id="UP000471120"/>
    </source>
</evidence>
<keyword evidence="4 5" id="KW-0472">Membrane</keyword>
<sequence>MTHTAGPGPVDPGLQAERTDLSWTRTSLAILANGVLLGAKHLFAPHHSLAPVAAVTGAIAVVIAGIVYWVGVRRRAVLAERPLPDAVRAPRPVMLTGVAISVLCIAVTAVAML</sequence>
<dbReference type="RefSeq" id="WP_010837164.1">
    <property type="nucleotide sequence ID" value="NZ_QRCM01000001.1"/>
</dbReference>
<organism evidence="7 8">
    <name type="scientific">Rhodococcus rhodnii</name>
    <dbReference type="NCBI Taxonomy" id="38312"/>
    <lineage>
        <taxon>Bacteria</taxon>
        <taxon>Bacillati</taxon>
        <taxon>Actinomycetota</taxon>
        <taxon>Actinomycetes</taxon>
        <taxon>Mycobacteriales</taxon>
        <taxon>Nocardiaceae</taxon>
        <taxon>Rhodococcus</taxon>
    </lineage>
</organism>
<comment type="subcellular location">
    <subcellularLocation>
        <location evidence="1">Endomembrane system</location>
        <topology evidence="1">Multi-pass membrane protein</topology>
    </subcellularLocation>
</comment>
<name>A0A6P2CC42_9NOCA</name>
<dbReference type="Proteomes" id="UP000471120">
    <property type="component" value="Unassembled WGS sequence"/>
</dbReference>
<evidence type="ECO:0000256" key="2">
    <source>
        <dbReference type="ARBA" id="ARBA00022692"/>
    </source>
</evidence>
<protein>
    <submittedName>
        <fullName evidence="7">DUF202 domain-containing protein</fullName>
    </submittedName>
</protein>
<evidence type="ECO:0000256" key="5">
    <source>
        <dbReference type="SAM" id="Phobius"/>
    </source>
</evidence>
<keyword evidence="2 5" id="KW-0812">Transmembrane</keyword>
<dbReference type="InterPro" id="IPR003807">
    <property type="entry name" value="DUF202"/>
</dbReference>
<feature type="transmembrane region" description="Helical" evidence="5">
    <location>
        <begin position="93"/>
        <end position="112"/>
    </location>
</feature>
<dbReference type="Pfam" id="PF02656">
    <property type="entry name" value="DUF202"/>
    <property type="match status" value="1"/>
</dbReference>